<keyword evidence="2" id="KW-1185">Reference proteome</keyword>
<sequence length="290" mass="32292">MTSSYGFLPNDNLPAQDRIVAMCQEAGHLPGISLFTEPGGPIIAWVKYRPELPIEEALTQDWVAKQLNAMPEANVRAPRVYAYFMASHYCSKTHFTWTTGYIVMEYIDAPNCIFEDYEMVAQAVQTLISVRGPSSAPGHVGGGRVAHGFFVDGVSPIRYKTTEDLQSHVNGILRMMEVSKRVNLVADASNGLFLCPCDIEPGNFKRLPDGTVVALDFRFACFLPPSFFAVAMMKELDGFPRAVARHVKYPQSDDSDVNAIVSASYFLVPFHRNDVGTSKRLHRHKPFRAL</sequence>
<evidence type="ECO:0008006" key="3">
    <source>
        <dbReference type="Google" id="ProtNLM"/>
    </source>
</evidence>
<dbReference type="AlphaFoldDB" id="A0A6A4GZX5"/>
<organism evidence="1 2">
    <name type="scientific">Gymnopus androsaceus JB14</name>
    <dbReference type="NCBI Taxonomy" id="1447944"/>
    <lineage>
        <taxon>Eukaryota</taxon>
        <taxon>Fungi</taxon>
        <taxon>Dikarya</taxon>
        <taxon>Basidiomycota</taxon>
        <taxon>Agaricomycotina</taxon>
        <taxon>Agaricomycetes</taxon>
        <taxon>Agaricomycetidae</taxon>
        <taxon>Agaricales</taxon>
        <taxon>Marasmiineae</taxon>
        <taxon>Omphalotaceae</taxon>
        <taxon>Gymnopus</taxon>
    </lineage>
</organism>
<dbReference type="Proteomes" id="UP000799118">
    <property type="component" value="Unassembled WGS sequence"/>
</dbReference>
<dbReference type="OrthoDB" id="3250044at2759"/>
<proteinExistence type="predicted"/>
<reference evidence="1" key="1">
    <citation type="journal article" date="2019" name="Environ. Microbiol.">
        <title>Fungal ecological strategies reflected in gene transcription - a case study of two litter decomposers.</title>
        <authorList>
            <person name="Barbi F."/>
            <person name="Kohler A."/>
            <person name="Barry K."/>
            <person name="Baskaran P."/>
            <person name="Daum C."/>
            <person name="Fauchery L."/>
            <person name="Ihrmark K."/>
            <person name="Kuo A."/>
            <person name="LaButti K."/>
            <person name="Lipzen A."/>
            <person name="Morin E."/>
            <person name="Grigoriev I.V."/>
            <person name="Henrissat B."/>
            <person name="Lindahl B."/>
            <person name="Martin F."/>
        </authorList>
    </citation>
    <scope>NUCLEOTIDE SEQUENCE</scope>
    <source>
        <strain evidence="1">JB14</strain>
    </source>
</reference>
<evidence type="ECO:0000313" key="2">
    <source>
        <dbReference type="Proteomes" id="UP000799118"/>
    </source>
</evidence>
<protein>
    <recommendedName>
        <fullName evidence="3">Aminoglycoside phosphotransferase domain-containing protein</fullName>
    </recommendedName>
</protein>
<name>A0A6A4GZX5_9AGAR</name>
<dbReference type="EMBL" id="ML769628">
    <property type="protein sequence ID" value="KAE9391341.1"/>
    <property type="molecule type" value="Genomic_DNA"/>
</dbReference>
<accession>A0A6A4GZX5</accession>
<gene>
    <name evidence="1" type="ORF">BT96DRAFT_925358</name>
</gene>
<evidence type="ECO:0000313" key="1">
    <source>
        <dbReference type="EMBL" id="KAE9391341.1"/>
    </source>
</evidence>